<name>A0A9D9HSC1_9BACT</name>
<evidence type="ECO:0000256" key="1">
    <source>
        <dbReference type="SAM" id="MobiDB-lite"/>
    </source>
</evidence>
<dbReference type="AlphaFoldDB" id="A0A9D9HSC1"/>
<feature type="compositionally biased region" description="Gly residues" evidence="1">
    <location>
        <begin position="71"/>
        <end position="82"/>
    </location>
</feature>
<protein>
    <submittedName>
        <fullName evidence="2">Uncharacterized protein</fullName>
    </submittedName>
</protein>
<evidence type="ECO:0000313" key="2">
    <source>
        <dbReference type="EMBL" id="MBO8459145.1"/>
    </source>
</evidence>
<reference evidence="2" key="1">
    <citation type="submission" date="2020-10" db="EMBL/GenBank/DDBJ databases">
        <authorList>
            <person name="Gilroy R."/>
        </authorList>
    </citation>
    <scope>NUCLEOTIDE SEQUENCE</scope>
    <source>
        <strain evidence="2">G3-3990</strain>
    </source>
</reference>
<proteinExistence type="predicted"/>
<feature type="compositionally biased region" description="Polar residues" evidence="1">
    <location>
        <begin position="83"/>
        <end position="94"/>
    </location>
</feature>
<feature type="compositionally biased region" description="Pro residues" evidence="1">
    <location>
        <begin position="37"/>
        <end position="55"/>
    </location>
</feature>
<dbReference type="Proteomes" id="UP000823641">
    <property type="component" value="Unassembled WGS sequence"/>
</dbReference>
<evidence type="ECO:0000313" key="3">
    <source>
        <dbReference type="Proteomes" id="UP000823641"/>
    </source>
</evidence>
<organism evidence="2 3">
    <name type="scientific">Candidatus Gallipaludibacter merdavium</name>
    <dbReference type="NCBI Taxonomy" id="2840839"/>
    <lineage>
        <taxon>Bacteria</taxon>
        <taxon>Pseudomonadati</taxon>
        <taxon>Bacteroidota</taxon>
        <taxon>Bacteroidia</taxon>
        <taxon>Bacteroidales</taxon>
        <taxon>Candidatus Gallipaludibacter</taxon>
    </lineage>
</organism>
<gene>
    <name evidence="2" type="ORF">IAA73_02275</name>
</gene>
<sequence length="287" mass="32555">MKQLIGAKSLKRTVRTLTRSGEMSGGMLPPVFVEPTNPTPSVPSLPPPPNPPYSELPPGSSTIPPIQPPGKGSGNYNGGNHDGGSTTSKTPNVDKIYNNSSTLTQAEKEYLENILVEMKKCKAYQLLFEALEKKGIKFQFKMQPNLNVSATFHFNNTIEFQDKNGMYVGIKEELVHALQYNVLYGEAMNTNNIDYRFSIEWEAHIFVDAASVLQDNQVFRSGYNTIFHGSDELKEMHYSLMNAILKEEKFTYNHIELFKETSKYWKQYKGNYKDDFTPKGLLNYIKK</sequence>
<feature type="region of interest" description="Disordered" evidence="1">
    <location>
        <begin position="17"/>
        <end position="94"/>
    </location>
</feature>
<reference evidence="2" key="2">
    <citation type="journal article" date="2021" name="PeerJ">
        <title>Extensive microbial diversity within the chicken gut microbiome revealed by metagenomics and culture.</title>
        <authorList>
            <person name="Gilroy R."/>
            <person name="Ravi A."/>
            <person name="Getino M."/>
            <person name="Pursley I."/>
            <person name="Horton D.L."/>
            <person name="Alikhan N.F."/>
            <person name="Baker D."/>
            <person name="Gharbi K."/>
            <person name="Hall N."/>
            <person name="Watson M."/>
            <person name="Adriaenssens E.M."/>
            <person name="Foster-Nyarko E."/>
            <person name="Jarju S."/>
            <person name="Secka A."/>
            <person name="Antonio M."/>
            <person name="Oren A."/>
            <person name="Chaudhuri R.R."/>
            <person name="La Ragione R."/>
            <person name="Hildebrand F."/>
            <person name="Pallen M.J."/>
        </authorList>
    </citation>
    <scope>NUCLEOTIDE SEQUENCE</scope>
    <source>
        <strain evidence="2">G3-3990</strain>
    </source>
</reference>
<dbReference type="EMBL" id="JADIMG010000024">
    <property type="protein sequence ID" value="MBO8459145.1"/>
    <property type="molecule type" value="Genomic_DNA"/>
</dbReference>
<comment type="caution">
    <text evidence="2">The sequence shown here is derived from an EMBL/GenBank/DDBJ whole genome shotgun (WGS) entry which is preliminary data.</text>
</comment>
<accession>A0A9D9HSC1</accession>